<dbReference type="Proteomes" id="UP000664702">
    <property type="component" value="Chromosome"/>
</dbReference>
<dbReference type="AlphaFoldDB" id="A0A939M9U2"/>
<dbReference type="RefSeq" id="WP_208070264.1">
    <property type="nucleotide sequence ID" value="NZ_CP086136.1"/>
</dbReference>
<sequence length="145" mass="15295">MAKPTTARFGKFRVFLGDGGSPIVYTAPCGFTSKSLTLTKNLSEVNLPDCDDPDAVAWVGRDATSLSAAIAGEGVLAAESVETWLEAWESVDSIPVKVEVEFPAKTITWTGLMHVAVFTASAQQGGRATANVDMQSDGELTRVVS</sequence>
<reference evidence="1" key="1">
    <citation type="submission" date="2021-03" db="EMBL/GenBank/DDBJ databases">
        <title>Whole Genome Sequence of Bradyrhizobium sp. Strain 144S4.</title>
        <authorList>
            <person name="Bromfield E.S.P."/>
            <person name="Cloutier S."/>
        </authorList>
    </citation>
    <scope>NUCLEOTIDE SEQUENCE [LARGE SCALE GENOMIC DNA]</scope>
    <source>
        <strain evidence="1">144S4</strain>
    </source>
</reference>
<dbReference type="Pfam" id="PF06199">
    <property type="entry name" value="Phage_tail_2"/>
    <property type="match status" value="1"/>
</dbReference>
<dbReference type="EMBL" id="CP086136">
    <property type="protein sequence ID" value="UEM09015.1"/>
    <property type="molecule type" value="Genomic_DNA"/>
</dbReference>
<dbReference type="KEGG" id="bban:J4G43_030215"/>
<protein>
    <submittedName>
        <fullName evidence="2">Phage tail protein</fullName>
    </submittedName>
</protein>
<dbReference type="InterPro" id="IPR011855">
    <property type="entry name" value="Phgtail_TP901_1"/>
</dbReference>
<name>A0A939M9U2_9BRAD</name>
<proteinExistence type="predicted"/>
<dbReference type="EMBL" id="JAGEMI010000001">
    <property type="protein sequence ID" value="MBO1865393.1"/>
    <property type="molecule type" value="Genomic_DNA"/>
</dbReference>
<evidence type="ECO:0000313" key="2">
    <source>
        <dbReference type="EMBL" id="UEM09015.1"/>
    </source>
</evidence>
<reference evidence="2 3" key="2">
    <citation type="journal article" date="2022" name="Int. J. Syst. Evol. Microbiol.">
        <title>Strains of Bradyrhizobium barranii sp. nov. associated with legumes native to Canada are symbionts of soybeans and belong to different subspecies (subsp. barranii subsp. nov. and subsp. apii subsp. nov.) and symbiovars (sv. glycinearum and sv. septentrionale).</title>
        <authorList>
            <person name="Bromfield E.S.P."/>
            <person name="Cloutier S."/>
            <person name="Wasai-Hara S."/>
            <person name="Minamisawa K."/>
        </authorList>
    </citation>
    <scope>NUCLEOTIDE SEQUENCE [LARGE SCALE GENOMIC DNA]</scope>
    <source>
        <strain evidence="2 3">144S4</strain>
    </source>
</reference>
<evidence type="ECO:0000313" key="1">
    <source>
        <dbReference type="EMBL" id="MBO1865393.1"/>
    </source>
</evidence>
<organism evidence="1">
    <name type="scientific">Bradyrhizobium barranii subsp. barranii</name>
    <dbReference type="NCBI Taxonomy" id="2823807"/>
    <lineage>
        <taxon>Bacteria</taxon>
        <taxon>Pseudomonadati</taxon>
        <taxon>Pseudomonadota</taxon>
        <taxon>Alphaproteobacteria</taxon>
        <taxon>Hyphomicrobiales</taxon>
        <taxon>Nitrobacteraceae</taxon>
        <taxon>Bradyrhizobium</taxon>
        <taxon>Bradyrhizobium barranii</taxon>
    </lineage>
</organism>
<gene>
    <name evidence="2" type="ORF">J4G43_030215</name>
    <name evidence="1" type="ORF">J4G43_32190</name>
</gene>
<accession>A0A939M9U2</accession>
<evidence type="ECO:0000313" key="3">
    <source>
        <dbReference type="Proteomes" id="UP000664702"/>
    </source>
</evidence>